<dbReference type="Gene3D" id="1.10.287.770">
    <property type="entry name" value="YojJ-like"/>
    <property type="match status" value="1"/>
</dbReference>
<evidence type="ECO:0000256" key="12">
    <source>
        <dbReference type="ARBA" id="ARBA00023303"/>
    </source>
</evidence>
<protein>
    <recommendedName>
        <fullName evidence="18">Amiloride-sensitive sodium channel</fullName>
    </recommendedName>
</protein>
<evidence type="ECO:0000313" key="16">
    <source>
        <dbReference type="EMBL" id="KJH42572.1"/>
    </source>
</evidence>
<keyword evidence="12 13" id="KW-0407">Ion channel</keyword>
<gene>
    <name evidence="16" type="ORF">DICVIV_11445</name>
</gene>
<comment type="similarity">
    <text evidence="2 13">Belongs to the amiloride-sensitive sodium channel (TC 1.A.6) family.</text>
</comment>
<feature type="region of interest" description="Disordered" evidence="14">
    <location>
        <begin position="200"/>
        <end position="222"/>
    </location>
</feature>
<evidence type="ECO:0000256" key="3">
    <source>
        <dbReference type="ARBA" id="ARBA00022448"/>
    </source>
</evidence>
<keyword evidence="9 15" id="KW-0472">Membrane</keyword>
<proteinExistence type="inferred from homology"/>
<feature type="region of interest" description="Disordered" evidence="14">
    <location>
        <begin position="113"/>
        <end position="151"/>
    </location>
</feature>
<dbReference type="GO" id="GO:0005272">
    <property type="term" value="F:sodium channel activity"/>
    <property type="evidence" value="ECO:0007669"/>
    <property type="project" value="UniProtKB-KW"/>
</dbReference>
<dbReference type="Pfam" id="PF00858">
    <property type="entry name" value="ASC"/>
    <property type="match status" value="1"/>
</dbReference>
<sequence length="222" mass="25430">MAHTEYRQVQATSLTEILSDIGGNMGMFLGMSLITVTEITLFMSKIGWIAFSKRRRNYLYNKQKREKEREKQLEETVSGFNMFRSSKIDGVGDSFRVTQSRIRSLGKQIRDSFRHSKPKRVSAPPSYSLNDVEKAKQQTVNSEKKPKSLPISNCDVTDKAFNINGTMLRKQENSMIELQINLHDLRQRMLRGLPIIVRSRQRASTAPPTPRGVHVNPRKTCS</sequence>
<evidence type="ECO:0000256" key="2">
    <source>
        <dbReference type="ARBA" id="ARBA00007193"/>
    </source>
</evidence>
<dbReference type="AlphaFoldDB" id="A0A0D8XFT4"/>
<comment type="subcellular location">
    <subcellularLocation>
        <location evidence="1">Membrane</location>
        <topology evidence="1">Multi-pass membrane protein</topology>
    </subcellularLocation>
</comment>
<evidence type="ECO:0000256" key="8">
    <source>
        <dbReference type="ARBA" id="ARBA00023065"/>
    </source>
</evidence>
<evidence type="ECO:0000256" key="15">
    <source>
        <dbReference type="SAM" id="Phobius"/>
    </source>
</evidence>
<accession>A0A0D8XFT4</accession>
<dbReference type="Proteomes" id="UP000053766">
    <property type="component" value="Unassembled WGS sequence"/>
</dbReference>
<keyword evidence="5 13" id="KW-0812">Transmembrane</keyword>
<keyword evidence="8 13" id="KW-0406">Ion transport</keyword>
<evidence type="ECO:0000313" key="17">
    <source>
        <dbReference type="Proteomes" id="UP000053766"/>
    </source>
</evidence>
<evidence type="ECO:0000256" key="11">
    <source>
        <dbReference type="ARBA" id="ARBA00023201"/>
    </source>
</evidence>
<evidence type="ECO:0000256" key="1">
    <source>
        <dbReference type="ARBA" id="ARBA00004141"/>
    </source>
</evidence>
<keyword evidence="10" id="KW-0325">Glycoprotein</keyword>
<dbReference type="GO" id="GO:0016020">
    <property type="term" value="C:membrane"/>
    <property type="evidence" value="ECO:0007669"/>
    <property type="project" value="UniProtKB-SubCell"/>
</dbReference>
<reference evidence="16 17" key="1">
    <citation type="submission" date="2013-11" db="EMBL/GenBank/DDBJ databases">
        <title>Draft genome of the bovine lungworm Dictyocaulus viviparus.</title>
        <authorList>
            <person name="Mitreva M."/>
        </authorList>
    </citation>
    <scope>NUCLEOTIDE SEQUENCE [LARGE SCALE GENOMIC DNA]</scope>
    <source>
        <strain evidence="16 17">HannoverDv2000</strain>
    </source>
</reference>
<organism evidence="16 17">
    <name type="scientific">Dictyocaulus viviparus</name>
    <name type="common">Bovine lungworm</name>
    <dbReference type="NCBI Taxonomy" id="29172"/>
    <lineage>
        <taxon>Eukaryota</taxon>
        <taxon>Metazoa</taxon>
        <taxon>Ecdysozoa</taxon>
        <taxon>Nematoda</taxon>
        <taxon>Chromadorea</taxon>
        <taxon>Rhabditida</taxon>
        <taxon>Rhabditina</taxon>
        <taxon>Rhabditomorpha</taxon>
        <taxon>Strongyloidea</taxon>
        <taxon>Metastrongylidae</taxon>
        <taxon>Dictyocaulus</taxon>
    </lineage>
</organism>
<evidence type="ECO:0000256" key="10">
    <source>
        <dbReference type="ARBA" id="ARBA00023180"/>
    </source>
</evidence>
<dbReference type="InterPro" id="IPR001873">
    <property type="entry name" value="ENaC"/>
</dbReference>
<evidence type="ECO:0000256" key="4">
    <source>
        <dbReference type="ARBA" id="ARBA00022461"/>
    </source>
</evidence>
<evidence type="ECO:0000256" key="13">
    <source>
        <dbReference type="RuleBase" id="RU000679"/>
    </source>
</evidence>
<evidence type="ECO:0000256" key="14">
    <source>
        <dbReference type="SAM" id="MobiDB-lite"/>
    </source>
</evidence>
<dbReference type="STRING" id="29172.A0A0D8XFT4"/>
<keyword evidence="3 13" id="KW-0813">Transport</keyword>
<evidence type="ECO:0000256" key="6">
    <source>
        <dbReference type="ARBA" id="ARBA00022989"/>
    </source>
</evidence>
<feature type="compositionally biased region" description="Basic and acidic residues" evidence="14">
    <location>
        <begin position="131"/>
        <end position="146"/>
    </location>
</feature>
<dbReference type="OrthoDB" id="8065060at2759"/>
<evidence type="ECO:0000256" key="9">
    <source>
        <dbReference type="ARBA" id="ARBA00023136"/>
    </source>
</evidence>
<feature type="transmembrane region" description="Helical" evidence="15">
    <location>
        <begin position="28"/>
        <end position="51"/>
    </location>
</feature>
<keyword evidence="17" id="KW-1185">Reference proteome</keyword>
<name>A0A0D8XFT4_DICVI</name>
<evidence type="ECO:0000256" key="5">
    <source>
        <dbReference type="ARBA" id="ARBA00022692"/>
    </source>
</evidence>
<evidence type="ECO:0000256" key="7">
    <source>
        <dbReference type="ARBA" id="ARBA00023053"/>
    </source>
</evidence>
<evidence type="ECO:0008006" key="18">
    <source>
        <dbReference type="Google" id="ProtNLM"/>
    </source>
</evidence>
<dbReference type="EMBL" id="KN716650">
    <property type="protein sequence ID" value="KJH42572.1"/>
    <property type="molecule type" value="Genomic_DNA"/>
</dbReference>
<keyword evidence="11 13" id="KW-0739">Sodium transport</keyword>
<keyword evidence="4 13" id="KW-0894">Sodium channel</keyword>
<keyword evidence="7" id="KW-0915">Sodium</keyword>
<reference evidence="17" key="2">
    <citation type="journal article" date="2016" name="Sci. Rep.">
        <title>Dictyocaulus viviparus genome, variome and transcriptome elucidate lungworm biology and support future intervention.</title>
        <authorList>
            <person name="McNulty S.N."/>
            <person name="Strube C."/>
            <person name="Rosa B.A."/>
            <person name="Martin J.C."/>
            <person name="Tyagi R."/>
            <person name="Choi Y.J."/>
            <person name="Wang Q."/>
            <person name="Hallsworth Pepin K."/>
            <person name="Zhang X."/>
            <person name="Ozersky P."/>
            <person name="Wilson R.K."/>
            <person name="Sternberg P.W."/>
            <person name="Gasser R.B."/>
            <person name="Mitreva M."/>
        </authorList>
    </citation>
    <scope>NUCLEOTIDE SEQUENCE [LARGE SCALE GENOMIC DNA]</scope>
    <source>
        <strain evidence="17">HannoverDv2000</strain>
    </source>
</reference>
<keyword evidence="6 15" id="KW-1133">Transmembrane helix</keyword>